<keyword evidence="1" id="KW-1133">Transmembrane helix</keyword>
<dbReference type="Proteomes" id="UP001608902">
    <property type="component" value="Unassembled WGS sequence"/>
</dbReference>
<dbReference type="EMBL" id="JBGFUD010002648">
    <property type="protein sequence ID" value="MFH4977827.1"/>
    <property type="molecule type" value="Genomic_DNA"/>
</dbReference>
<keyword evidence="1" id="KW-0812">Transmembrane</keyword>
<gene>
    <name evidence="2" type="ORF">AB6A40_004536</name>
</gene>
<protein>
    <recommendedName>
        <fullName evidence="4">PTTG1 interacting protein</fullName>
    </recommendedName>
</protein>
<dbReference type="AlphaFoldDB" id="A0ABD6EMN3"/>
<name>A0ABD6EMN3_9BILA</name>
<reference evidence="2 3" key="1">
    <citation type="submission" date="2024-08" db="EMBL/GenBank/DDBJ databases">
        <title>Gnathostoma spinigerum genome.</title>
        <authorList>
            <person name="Gonzalez-Bertolin B."/>
            <person name="Monzon S."/>
            <person name="Zaballos A."/>
            <person name="Jimenez P."/>
            <person name="Dekumyoy P."/>
            <person name="Varona S."/>
            <person name="Cuesta I."/>
            <person name="Sumanam S."/>
            <person name="Adisakwattana P."/>
            <person name="Gasser R.B."/>
            <person name="Hernandez-Gonzalez A."/>
            <person name="Young N.D."/>
            <person name="Perteguer M.J."/>
        </authorList>
    </citation>
    <scope>NUCLEOTIDE SEQUENCE [LARGE SCALE GENOMIC DNA]</scope>
    <source>
        <strain evidence="2">AL3</strain>
        <tissue evidence="2">Liver</tissue>
    </source>
</reference>
<accession>A0ABD6EMN3</accession>
<keyword evidence="3" id="KW-1185">Reference proteome</keyword>
<feature type="transmembrane region" description="Helical" evidence="1">
    <location>
        <begin position="30"/>
        <end position="52"/>
    </location>
</feature>
<evidence type="ECO:0000313" key="3">
    <source>
        <dbReference type="Proteomes" id="UP001608902"/>
    </source>
</evidence>
<keyword evidence="1" id="KW-0472">Membrane</keyword>
<evidence type="ECO:0000256" key="1">
    <source>
        <dbReference type="SAM" id="Phobius"/>
    </source>
</evidence>
<proteinExistence type="predicted"/>
<sequence length="121" mass="13801">MLTGESNWIWSRTPCGIENQACCRSINTPFLVLGSLTIIFIAGAVLFAMLCLMCPSWRVLCDCCLCCEQLEISETGTWRQKLIALKANERRNRRHRDKQIKRELKKWAKIGKKQAVSNGKA</sequence>
<evidence type="ECO:0008006" key="4">
    <source>
        <dbReference type="Google" id="ProtNLM"/>
    </source>
</evidence>
<evidence type="ECO:0000313" key="2">
    <source>
        <dbReference type="EMBL" id="MFH4977827.1"/>
    </source>
</evidence>
<organism evidence="2 3">
    <name type="scientific">Gnathostoma spinigerum</name>
    <dbReference type="NCBI Taxonomy" id="75299"/>
    <lineage>
        <taxon>Eukaryota</taxon>
        <taxon>Metazoa</taxon>
        <taxon>Ecdysozoa</taxon>
        <taxon>Nematoda</taxon>
        <taxon>Chromadorea</taxon>
        <taxon>Rhabditida</taxon>
        <taxon>Spirurina</taxon>
        <taxon>Gnathostomatomorpha</taxon>
        <taxon>Gnathostomatoidea</taxon>
        <taxon>Gnathostomatidae</taxon>
        <taxon>Gnathostoma</taxon>
    </lineage>
</organism>
<comment type="caution">
    <text evidence="2">The sequence shown here is derived from an EMBL/GenBank/DDBJ whole genome shotgun (WGS) entry which is preliminary data.</text>
</comment>